<dbReference type="GO" id="GO:0008081">
    <property type="term" value="F:phosphoric diester hydrolase activity"/>
    <property type="evidence" value="ECO:0007669"/>
    <property type="project" value="InterPro"/>
</dbReference>
<protein>
    <recommendedName>
        <fullName evidence="1">GP-PDE domain-containing protein</fullName>
    </recommendedName>
</protein>
<dbReference type="PANTHER" id="PTHR46211">
    <property type="entry name" value="GLYCEROPHOSPHORYL DIESTER PHOSPHODIESTERASE"/>
    <property type="match status" value="1"/>
</dbReference>
<dbReference type="PANTHER" id="PTHR46211:SF1">
    <property type="entry name" value="GLYCEROPHOSPHODIESTER PHOSPHODIESTERASE, CYTOPLASMIC"/>
    <property type="match status" value="1"/>
</dbReference>
<dbReference type="PROSITE" id="PS51704">
    <property type="entry name" value="GP_PDE"/>
    <property type="match status" value="1"/>
</dbReference>
<dbReference type="InterPro" id="IPR017946">
    <property type="entry name" value="PLC-like_Pdiesterase_TIM-brl"/>
</dbReference>
<dbReference type="Proteomes" id="UP000321436">
    <property type="component" value="Unassembled WGS sequence"/>
</dbReference>
<gene>
    <name evidence="2" type="ORF">CCY01nite_25930</name>
</gene>
<feature type="domain" description="GP-PDE" evidence="1">
    <location>
        <begin position="105"/>
        <end position="332"/>
    </location>
</feature>
<sequence length="333" mass="37315">MLPAMFAAVAAFGQSHHLHLDNYTIPVAKKGALVGKLHDQKGPLSRPQILEDTSNLFTLNKKGELRLKKKQALRADAPAFQYTITVQTGDSKESFTLVRDDFHRNKVVAHRGAFKNNAGSENSLTSLKDAIRIGCEGSEFDVWLSSDGVPVLSHDPHIGGKVVEETTLAELQKIELKNGDRVPTFEEYIQEAMKQNGTHMVLELKPSKKGRAIELTQTCYNLIRKYQCQAWMLYISFDYDICKKLVELDPFAKVAYLNGEKSPAELKADKIWGLDYSMKAIDKDISILQTAKKAGITTNIWTVNDPAKMDEYLKAGVDYITTNEPEILLQKVK</sequence>
<evidence type="ECO:0000259" key="1">
    <source>
        <dbReference type="PROSITE" id="PS51704"/>
    </source>
</evidence>
<proteinExistence type="predicted"/>
<name>A0A512RKV2_9BACT</name>
<evidence type="ECO:0000313" key="3">
    <source>
        <dbReference type="Proteomes" id="UP000321436"/>
    </source>
</evidence>
<dbReference type="PROSITE" id="PS50007">
    <property type="entry name" value="PIPLC_X_DOMAIN"/>
    <property type="match status" value="1"/>
</dbReference>
<dbReference type="AlphaFoldDB" id="A0A512RKV2"/>
<keyword evidence="3" id="KW-1185">Reference proteome</keyword>
<evidence type="ECO:0000313" key="2">
    <source>
        <dbReference type="EMBL" id="GEP96333.1"/>
    </source>
</evidence>
<organism evidence="2 3">
    <name type="scientific">Chitinophaga cymbidii</name>
    <dbReference type="NCBI Taxonomy" id="1096750"/>
    <lineage>
        <taxon>Bacteria</taxon>
        <taxon>Pseudomonadati</taxon>
        <taxon>Bacteroidota</taxon>
        <taxon>Chitinophagia</taxon>
        <taxon>Chitinophagales</taxon>
        <taxon>Chitinophagaceae</taxon>
        <taxon>Chitinophaga</taxon>
    </lineage>
</organism>
<dbReference type="GO" id="GO:0006629">
    <property type="term" value="P:lipid metabolic process"/>
    <property type="evidence" value="ECO:0007669"/>
    <property type="project" value="InterPro"/>
</dbReference>
<dbReference type="Pfam" id="PF03009">
    <property type="entry name" value="GDPD"/>
    <property type="match status" value="1"/>
</dbReference>
<comment type="caution">
    <text evidence="2">The sequence shown here is derived from an EMBL/GenBank/DDBJ whole genome shotgun (WGS) entry which is preliminary data.</text>
</comment>
<dbReference type="SUPFAM" id="SSF51695">
    <property type="entry name" value="PLC-like phosphodiesterases"/>
    <property type="match status" value="1"/>
</dbReference>
<dbReference type="Gene3D" id="3.20.20.190">
    <property type="entry name" value="Phosphatidylinositol (PI) phosphodiesterase"/>
    <property type="match status" value="1"/>
</dbReference>
<accession>A0A512RKV2</accession>
<dbReference type="EMBL" id="BKAU01000002">
    <property type="protein sequence ID" value="GEP96333.1"/>
    <property type="molecule type" value="Genomic_DNA"/>
</dbReference>
<reference evidence="2 3" key="1">
    <citation type="submission" date="2019-07" db="EMBL/GenBank/DDBJ databases">
        <title>Whole genome shotgun sequence of Chitinophaga cymbidii NBRC 109752.</title>
        <authorList>
            <person name="Hosoyama A."/>
            <person name="Uohara A."/>
            <person name="Ohji S."/>
            <person name="Ichikawa N."/>
        </authorList>
    </citation>
    <scope>NUCLEOTIDE SEQUENCE [LARGE SCALE GENOMIC DNA]</scope>
    <source>
        <strain evidence="2 3">NBRC 109752</strain>
    </source>
</reference>
<dbReference type="InterPro" id="IPR030395">
    <property type="entry name" value="GP_PDE_dom"/>
</dbReference>